<name>A0ACD1AF25_9FIRM</name>
<sequence>MKKILCTSLVLLLMLSGVTAVFAEEAADQPTTAIAAADTGSAENGTTPSAVTVVPDMNFTGTPVKLSLEDAYKKMLADSPGAKMADLNRQSADGVAKGYGESVQKINKARDALSNPSIPDDVKSGIVYDSVSKDMAKLSRDYATTQGSKNYESEINALKTDTFEKYYTLKEMETQKKIAADYLALSEKLLSNTQLKYKLGTVSKNDVLKAEISVNEAKDNLLASSDGLNALKMGFNQFMGYDLMQTVTLSDEIKEVPLSTTTLASAIKSALANRNEISGAKYLFELAKLNLEQYAAYPRSSSKYIAAQMECLQYETGYKNAPLNVERDVRTKYMEMNQKYSAVQTGKKTVENAKESERLAQLQYDSGLSTLADVQGAQVEYYKAQLAYSKALLEYNLAVDAYNLSSGVGIEPARI</sequence>
<evidence type="ECO:0000313" key="2">
    <source>
        <dbReference type="Proteomes" id="UP000594014"/>
    </source>
</evidence>
<gene>
    <name evidence="1" type="ORF">FRZ06_17885</name>
</gene>
<keyword evidence="2" id="KW-1185">Reference proteome</keyword>
<dbReference type="Proteomes" id="UP000594014">
    <property type="component" value="Chromosome"/>
</dbReference>
<protein>
    <submittedName>
        <fullName evidence="1">TolC family protein</fullName>
    </submittedName>
</protein>
<proteinExistence type="predicted"/>
<dbReference type="EMBL" id="CP042469">
    <property type="protein sequence ID" value="QOX65081.1"/>
    <property type="molecule type" value="Genomic_DNA"/>
</dbReference>
<evidence type="ECO:0000313" key="1">
    <source>
        <dbReference type="EMBL" id="QOX65081.1"/>
    </source>
</evidence>
<organism evidence="1 2">
    <name type="scientific">Anoxybacterium hadale</name>
    <dbReference type="NCBI Taxonomy" id="3408580"/>
    <lineage>
        <taxon>Bacteria</taxon>
        <taxon>Bacillati</taxon>
        <taxon>Bacillota</taxon>
        <taxon>Clostridia</taxon>
        <taxon>Peptostreptococcales</taxon>
        <taxon>Anaerovoracaceae</taxon>
        <taxon>Anoxybacterium</taxon>
    </lineage>
</organism>
<accession>A0ACD1AF25</accession>
<reference evidence="1" key="1">
    <citation type="submission" date="2019-08" db="EMBL/GenBank/DDBJ databases">
        <title>Genome sequence of Clostridiales bacterium MT110.</title>
        <authorList>
            <person name="Cao J."/>
        </authorList>
    </citation>
    <scope>NUCLEOTIDE SEQUENCE</scope>
    <source>
        <strain evidence="1">MT110</strain>
    </source>
</reference>